<dbReference type="Proteomes" id="UP001500653">
    <property type="component" value="Unassembled WGS sequence"/>
</dbReference>
<dbReference type="RefSeq" id="WP_253863209.1">
    <property type="nucleotide sequence ID" value="NZ_BAAALN010000005.1"/>
</dbReference>
<organism evidence="2 3">
    <name type="scientific">Prauserella halophila</name>
    <dbReference type="NCBI Taxonomy" id="185641"/>
    <lineage>
        <taxon>Bacteria</taxon>
        <taxon>Bacillati</taxon>
        <taxon>Actinomycetota</taxon>
        <taxon>Actinomycetes</taxon>
        <taxon>Pseudonocardiales</taxon>
        <taxon>Pseudonocardiaceae</taxon>
        <taxon>Prauserella</taxon>
    </lineage>
</organism>
<dbReference type="InterPro" id="IPR007278">
    <property type="entry name" value="DUF397"/>
</dbReference>
<evidence type="ECO:0000259" key="1">
    <source>
        <dbReference type="Pfam" id="PF04149"/>
    </source>
</evidence>
<evidence type="ECO:0000313" key="2">
    <source>
        <dbReference type="EMBL" id="GAA1236432.1"/>
    </source>
</evidence>
<evidence type="ECO:0000313" key="3">
    <source>
        <dbReference type="Proteomes" id="UP001500653"/>
    </source>
</evidence>
<accession>A0ABP4GTU0</accession>
<dbReference type="Pfam" id="PF04149">
    <property type="entry name" value="DUF397"/>
    <property type="match status" value="1"/>
</dbReference>
<comment type="caution">
    <text evidence="2">The sequence shown here is derived from an EMBL/GenBank/DDBJ whole genome shotgun (WGS) entry which is preliminary data.</text>
</comment>
<dbReference type="EMBL" id="BAAALN010000005">
    <property type="protein sequence ID" value="GAA1236432.1"/>
    <property type="molecule type" value="Genomic_DNA"/>
</dbReference>
<feature type="domain" description="DUF397" evidence="1">
    <location>
        <begin position="8"/>
        <end position="61"/>
    </location>
</feature>
<proteinExistence type="predicted"/>
<sequence>MINLEACEWRKSSYSGGGDSGQDCVEATVQPAVVGLRDTTDREGGYLAVSRDAFAALLADVNA</sequence>
<name>A0ABP4GTU0_9PSEU</name>
<protein>
    <recommendedName>
        <fullName evidence="1">DUF397 domain-containing protein</fullName>
    </recommendedName>
</protein>
<gene>
    <name evidence="2" type="ORF">GCM10009676_20810</name>
</gene>
<keyword evidence="3" id="KW-1185">Reference proteome</keyword>
<reference evidence="3" key="1">
    <citation type="journal article" date="2019" name="Int. J. Syst. Evol. Microbiol.">
        <title>The Global Catalogue of Microorganisms (GCM) 10K type strain sequencing project: providing services to taxonomists for standard genome sequencing and annotation.</title>
        <authorList>
            <consortium name="The Broad Institute Genomics Platform"/>
            <consortium name="The Broad Institute Genome Sequencing Center for Infectious Disease"/>
            <person name="Wu L."/>
            <person name="Ma J."/>
        </authorList>
    </citation>
    <scope>NUCLEOTIDE SEQUENCE [LARGE SCALE GENOMIC DNA]</scope>
    <source>
        <strain evidence="3">JCM 13023</strain>
    </source>
</reference>